<sequence length="88" mass="10572">MKISPFLIAGVALVLTTLVPATASAGRVRVYVDPPYGYDYPRYRGDYPRYRYERPEYRDDDDDPQGYAVYRVPKRFLRRDARRYWRGW</sequence>
<evidence type="ECO:0000256" key="1">
    <source>
        <dbReference type="SAM" id="SignalP"/>
    </source>
</evidence>
<name>A0A1E3VNN8_9HYPH</name>
<protein>
    <submittedName>
        <fullName evidence="2">Uncharacterized protein</fullName>
    </submittedName>
</protein>
<dbReference type="RefSeq" id="WP_069444921.1">
    <property type="nucleotide sequence ID" value="NZ_LPWE01000012.1"/>
</dbReference>
<dbReference type="STRING" id="1774970.AUC70_07980"/>
<keyword evidence="3" id="KW-1185">Reference proteome</keyword>
<keyword evidence="1" id="KW-0732">Signal</keyword>
<dbReference type="Proteomes" id="UP000094172">
    <property type="component" value="Unassembled WGS sequence"/>
</dbReference>
<accession>A0A1E3VNN8</accession>
<dbReference type="AlphaFoldDB" id="A0A1E3VNN8"/>
<organism evidence="2 3">
    <name type="scientific">Methyloceanibacter stevinii</name>
    <dbReference type="NCBI Taxonomy" id="1774970"/>
    <lineage>
        <taxon>Bacteria</taxon>
        <taxon>Pseudomonadati</taxon>
        <taxon>Pseudomonadota</taxon>
        <taxon>Alphaproteobacteria</taxon>
        <taxon>Hyphomicrobiales</taxon>
        <taxon>Hyphomicrobiaceae</taxon>
        <taxon>Methyloceanibacter</taxon>
    </lineage>
</organism>
<reference evidence="2 3" key="1">
    <citation type="journal article" date="2016" name="Environ. Microbiol.">
        <title>New Methyloceanibacter diversity from North Sea sediments includes methanotroph containing solely the soluble methane monooxygenase.</title>
        <authorList>
            <person name="Vekeman B."/>
            <person name="Kerckhof F.M."/>
            <person name="Cremers G."/>
            <person name="de Vos P."/>
            <person name="Vandamme P."/>
            <person name="Boon N."/>
            <person name="Op den Camp H.J."/>
            <person name="Heylen K."/>
        </authorList>
    </citation>
    <scope>NUCLEOTIDE SEQUENCE [LARGE SCALE GENOMIC DNA]</scope>
    <source>
        <strain evidence="2 3">R-67176</strain>
    </source>
</reference>
<dbReference type="EMBL" id="LPWE01000012">
    <property type="protein sequence ID" value="ODR94566.1"/>
    <property type="molecule type" value="Genomic_DNA"/>
</dbReference>
<gene>
    <name evidence="2" type="ORF">AUC70_07980</name>
</gene>
<comment type="caution">
    <text evidence="2">The sequence shown here is derived from an EMBL/GenBank/DDBJ whole genome shotgun (WGS) entry which is preliminary data.</text>
</comment>
<feature type="signal peptide" evidence="1">
    <location>
        <begin position="1"/>
        <end position="25"/>
    </location>
</feature>
<evidence type="ECO:0000313" key="3">
    <source>
        <dbReference type="Proteomes" id="UP000094172"/>
    </source>
</evidence>
<proteinExistence type="predicted"/>
<evidence type="ECO:0000313" key="2">
    <source>
        <dbReference type="EMBL" id="ODR94566.1"/>
    </source>
</evidence>
<feature type="chain" id="PRO_5009138460" evidence="1">
    <location>
        <begin position="26"/>
        <end position="88"/>
    </location>
</feature>